<feature type="transmembrane region" description="Helical" evidence="1">
    <location>
        <begin position="37"/>
        <end position="59"/>
    </location>
</feature>
<feature type="transmembrane region" description="Helical" evidence="1">
    <location>
        <begin position="65"/>
        <end position="85"/>
    </location>
</feature>
<evidence type="ECO:0000313" key="2">
    <source>
        <dbReference type="EMBL" id="UYQ64180.1"/>
    </source>
</evidence>
<protein>
    <submittedName>
        <fullName evidence="2">Uncharacterized protein</fullName>
    </submittedName>
</protein>
<dbReference type="Proteomes" id="UP001163878">
    <property type="component" value="Chromosome"/>
</dbReference>
<keyword evidence="1" id="KW-1133">Transmembrane helix</keyword>
<accession>A0ABY6IEN2</accession>
<dbReference type="EMBL" id="CP107567">
    <property type="protein sequence ID" value="UYQ64180.1"/>
    <property type="molecule type" value="Genomic_DNA"/>
</dbReference>
<evidence type="ECO:0000256" key="1">
    <source>
        <dbReference type="SAM" id="Phobius"/>
    </source>
</evidence>
<evidence type="ECO:0000313" key="3">
    <source>
        <dbReference type="Proteomes" id="UP001163878"/>
    </source>
</evidence>
<gene>
    <name evidence="2" type="ORF">OGH68_23740</name>
</gene>
<sequence>MNTSGAMQPSAESAAAALRGARAAQTAARRPQAVPGWYPATHGLLLAAGFTGFGAARMWPQWQGWFLAAAMLCSVGFLAVTWIMMRSAGIAPWFDRREQRASWRSWGAPLVPFVAGLLLAIPYGTAGWFVGFGVVAGAGAWVGAARRRARALESS</sequence>
<feature type="transmembrane region" description="Helical" evidence="1">
    <location>
        <begin position="129"/>
        <end position="145"/>
    </location>
</feature>
<feature type="transmembrane region" description="Helical" evidence="1">
    <location>
        <begin position="106"/>
        <end position="123"/>
    </location>
</feature>
<keyword evidence="1" id="KW-0812">Transmembrane</keyword>
<keyword evidence="1" id="KW-0472">Membrane</keyword>
<name>A0ABY6IEN2_STRPE</name>
<dbReference type="RefSeq" id="WP_264246985.1">
    <property type="nucleotide sequence ID" value="NZ_CP107567.1"/>
</dbReference>
<reference evidence="2" key="1">
    <citation type="submission" date="2022-10" db="EMBL/GenBank/DDBJ databases">
        <title>Cytochrome P450 Catalyzes Benzene Ring Formation in the Biosynthesis of Trialkyl-Substituted Aromatic Polyketides.</title>
        <authorList>
            <person name="Zhao E."/>
            <person name="Ge H."/>
        </authorList>
    </citation>
    <scope>NUCLEOTIDE SEQUENCE</scope>
    <source>
        <strain evidence="2">NA0869</strain>
    </source>
</reference>
<organism evidence="2 3">
    <name type="scientific">Streptomyces peucetius</name>
    <dbReference type="NCBI Taxonomy" id="1950"/>
    <lineage>
        <taxon>Bacteria</taxon>
        <taxon>Bacillati</taxon>
        <taxon>Actinomycetota</taxon>
        <taxon>Actinomycetes</taxon>
        <taxon>Kitasatosporales</taxon>
        <taxon>Streptomycetaceae</taxon>
        <taxon>Streptomyces</taxon>
    </lineage>
</organism>
<proteinExistence type="predicted"/>
<keyword evidence="3" id="KW-1185">Reference proteome</keyword>